<dbReference type="EMBL" id="CM045762">
    <property type="protein sequence ID" value="KAI8011208.1"/>
    <property type="molecule type" value="Genomic_DNA"/>
</dbReference>
<sequence>MEFFKCSIWGEVYGIGLTKIEIGGEQRSGIKVDELTYTLCEPIRMKIKGVCTLCFHQNILVRNTAITSSS</sequence>
<comment type="caution">
    <text evidence="1">The sequence shown here is derived from an EMBL/GenBank/DDBJ whole genome shotgun (WGS) entry which is preliminary data.</text>
</comment>
<accession>A0ACC0HC85</accession>
<proteinExistence type="predicted"/>
<evidence type="ECO:0000313" key="1">
    <source>
        <dbReference type="EMBL" id="KAI8011208.1"/>
    </source>
</evidence>
<name>A0ACC0HC85_9ERIC</name>
<keyword evidence="2" id="KW-1185">Reference proteome</keyword>
<protein>
    <submittedName>
        <fullName evidence="1">Phospholipid-transporting ATPase 3</fullName>
    </submittedName>
</protein>
<gene>
    <name evidence="1" type="ORF">LOK49_LG06G03468</name>
</gene>
<organism evidence="1 2">
    <name type="scientific">Camellia lanceoleosa</name>
    <dbReference type="NCBI Taxonomy" id="1840588"/>
    <lineage>
        <taxon>Eukaryota</taxon>
        <taxon>Viridiplantae</taxon>
        <taxon>Streptophyta</taxon>
        <taxon>Embryophyta</taxon>
        <taxon>Tracheophyta</taxon>
        <taxon>Spermatophyta</taxon>
        <taxon>Magnoliopsida</taxon>
        <taxon>eudicotyledons</taxon>
        <taxon>Gunneridae</taxon>
        <taxon>Pentapetalae</taxon>
        <taxon>asterids</taxon>
        <taxon>Ericales</taxon>
        <taxon>Theaceae</taxon>
        <taxon>Camellia</taxon>
    </lineage>
</organism>
<dbReference type="Proteomes" id="UP001060215">
    <property type="component" value="Chromosome 5"/>
</dbReference>
<evidence type="ECO:0000313" key="2">
    <source>
        <dbReference type="Proteomes" id="UP001060215"/>
    </source>
</evidence>
<reference evidence="1 2" key="1">
    <citation type="journal article" date="2022" name="Plant J.">
        <title>Chromosome-level genome of Camellia lanceoleosa provides a valuable resource for understanding genome evolution and self-incompatibility.</title>
        <authorList>
            <person name="Gong W."/>
            <person name="Xiao S."/>
            <person name="Wang L."/>
            <person name="Liao Z."/>
            <person name="Chang Y."/>
            <person name="Mo W."/>
            <person name="Hu G."/>
            <person name="Li W."/>
            <person name="Zhao G."/>
            <person name="Zhu H."/>
            <person name="Hu X."/>
            <person name="Ji K."/>
            <person name="Xiang X."/>
            <person name="Song Q."/>
            <person name="Yuan D."/>
            <person name="Jin S."/>
            <person name="Zhang L."/>
        </authorList>
    </citation>
    <scope>NUCLEOTIDE SEQUENCE [LARGE SCALE GENOMIC DNA]</scope>
    <source>
        <strain evidence="1">SQ_2022a</strain>
    </source>
</reference>